<organism evidence="2 3">
    <name type="scientific">Paramecium tetraurelia</name>
    <dbReference type="NCBI Taxonomy" id="5888"/>
    <lineage>
        <taxon>Eukaryota</taxon>
        <taxon>Sar</taxon>
        <taxon>Alveolata</taxon>
        <taxon>Ciliophora</taxon>
        <taxon>Intramacronucleata</taxon>
        <taxon>Oligohymenophorea</taxon>
        <taxon>Peniculida</taxon>
        <taxon>Parameciidae</taxon>
        <taxon>Paramecium</taxon>
    </lineage>
</organism>
<feature type="transmembrane region" description="Helical" evidence="1">
    <location>
        <begin position="136"/>
        <end position="158"/>
    </location>
</feature>
<reference evidence="2 3" key="1">
    <citation type="journal article" date="2006" name="Nature">
        <title>Global trends of whole-genome duplications revealed by the ciliate Paramecium tetraurelia.</title>
        <authorList>
            <consortium name="Genoscope"/>
            <person name="Aury J.-M."/>
            <person name="Jaillon O."/>
            <person name="Duret L."/>
            <person name="Noel B."/>
            <person name="Jubin C."/>
            <person name="Porcel B.M."/>
            <person name="Segurens B."/>
            <person name="Daubin V."/>
            <person name="Anthouard V."/>
            <person name="Aiach N."/>
            <person name="Arnaiz O."/>
            <person name="Billaut A."/>
            <person name="Beisson J."/>
            <person name="Blanc I."/>
            <person name="Bouhouche K."/>
            <person name="Camara F."/>
            <person name="Duharcourt S."/>
            <person name="Guigo R."/>
            <person name="Gogendeau D."/>
            <person name="Katinka M."/>
            <person name="Keller A.-M."/>
            <person name="Kissmehl R."/>
            <person name="Klotz C."/>
            <person name="Koll F."/>
            <person name="Le Moue A."/>
            <person name="Lepere C."/>
            <person name="Malinsky S."/>
            <person name="Nowacki M."/>
            <person name="Nowak J.K."/>
            <person name="Plattner H."/>
            <person name="Poulain J."/>
            <person name="Ruiz F."/>
            <person name="Serrano V."/>
            <person name="Zagulski M."/>
            <person name="Dessen P."/>
            <person name="Betermier M."/>
            <person name="Weissenbach J."/>
            <person name="Scarpelli C."/>
            <person name="Schachter V."/>
            <person name="Sperling L."/>
            <person name="Meyer E."/>
            <person name="Cohen J."/>
            <person name="Wincker P."/>
        </authorList>
    </citation>
    <scope>NUCLEOTIDE SEQUENCE [LARGE SCALE GENOMIC DNA]</scope>
    <source>
        <strain evidence="2 3">Stock d4-2</strain>
    </source>
</reference>
<dbReference type="KEGG" id="ptm:GSPATT00038748001"/>
<evidence type="ECO:0000256" key="1">
    <source>
        <dbReference type="SAM" id="Phobius"/>
    </source>
</evidence>
<gene>
    <name evidence="2" type="ORF">GSPATT00038748001</name>
</gene>
<name>A0CMW3_PARTE</name>
<evidence type="ECO:0000313" key="3">
    <source>
        <dbReference type="Proteomes" id="UP000000600"/>
    </source>
</evidence>
<feature type="transmembrane region" description="Helical" evidence="1">
    <location>
        <begin position="12"/>
        <end position="28"/>
    </location>
</feature>
<feature type="transmembrane region" description="Helical" evidence="1">
    <location>
        <begin position="164"/>
        <end position="185"/>
    </location>
</feature>
<keyword evidence="3" id="KW-1185">Reference proteome</keyword>
<sequence length="270" mass="31030">MVLFKVKKNVMILIQYLIILVINANIHAKAFAKLVYLEFVLNVFLDLILMLILIVLLLVEMVMQFLIPLNNATCRIIGNGRIVRIVDFSQQLIVNVNCFQCAWCVKQDINCQKIHVFLIAEINLFSNSMKIVMMEICYLMMVALNVSFNALKIASYAIQENAFLYVKMDIGLLIIGAFLFVVIRLSQRKKIVMMAIQSNLTVALIASILIHVHKIVMNAIKVFVQSAMISINYKFLINANDNYNVEMDCFSNKRNAMMEIWKYQMDARIA</sequence>
<keyword evidence="1" id="KW-0472">Membrane</keyword>
<feature type="transmembrane region" description="Helical" evidence="1">
    <location>
        <begin position="34"/>
        <end position="59"/>
    </location>
</feature>
<dbReference type="EMBL" id="CT868118">
    <property type="protein sequence ID" value="CAK72130.1"/>
    <property type="molecule type" value="Genomic_DNA"/>
</dbReference>
<keyword evidence="1" id="KW-1133">Transmembrane helix</keyword>
<accession>A0CMW3</accession>
<dbReference type="InParanoid" id="A0CMW3"/>
<dbReference type="RefSeq" id="XP_001439527.1">
    <property type="nucleotide sequence ID" value="XM_001439490.1"/>
</dbReference>
<dbReference type="AlphaFoldDB" id="A0CMW3"/>
<dbReference type="HOGENOM" id="CLU_1032286_0_0_1"/>
<protein>
    <submittedName>
        <fullName evidence="2">Uncharacterized protein</fullName>
    </submittedName>
</protein>
<keyword evidence="1" id="KW-0812">Transmembrane</keyword>
<dbReference type="Proteomes" id="UP000000600">
    <property type="component" value="Unassembled WGS sequence"/>
</dbReference>
<feature type="transmembrane region" description="Helical" evidence="1">
    <location>
        <begin position="192"/>
        <end position="212"/>
    </location>
</feature>
<dbReference type="GeneID" id="5025312"/>
<proteinExistence type="predicted"/>
<evidence type="ECO:0000313" key="2">
    <source>
        <dbReference type="EMBL" id="CAK72130.1"/>
    </source>
</evidence>